<dbReference type="Gene3D" id="1.10.10.60">
    <property type="entry name" value="Homeodomain-like"/>
    <property type="match status" value="1"/>
</dbReference>
<evidence type="ECO:0000313" key="20">
    <source>
        <dbReference type="Proteomes" id="UP000317178"/>
    </source>
</evidence>
<dbReference type="EMBL" id="CP036281">
    <property type="protein sequence ID" value="QDU82576.1"/>
    <property type="molecule type" value="Genomic_DNA"/>
</dbReference>
<dbReference type="GO" id="GO:0005524">
    <property type="term" value="F:ATP binding"/>
    <property type="evidence" value="ECO:0007669"/>
    <property type="project" value="UniProtKB-KW"/>
</dbReference>
<dbReference type="InterPro" id="IPR002197">
    <property type="entry name" value="HTH_Fis"/>
</dbReference>
<dbReference type="Pfam" id="PF25601">
    <property type="entry name" value="AAA_lid_14"/>
    <property type="match status" value="1"/>
</dbReference>
<keyword evidence="11" id="KW-0010">Activator</keyword>
<dbReference type="SMART" id="SM00382">
    <property type="entry name" value="AAA"/>
    <property type="match status" value="1"/>
</dbReference>
<dbReference type="GO" id="GO:0000160">
    <property type="term" value="P:phosphorelay signal transduction system"/>
    <property type="evidence" value="ECO:0007669"/>
    <property type="project" value="UniProtKB-KW"/>
</dbReference>
<dbReference type="PRINTS" id="PR01590">
    <property type="entry name" value="HTHFIS"/>
</dbReference>
<keyword evidence="5 16" id="KW-0597">Phosphoprotein</keyword>
<feature type="domain" description="Response regulatory" evidence="18">
    <location>
        <begin position="3"/>
        <end position="117"/>
    </location>
</feature>
<proteinExistence type="predicted"/>
<dbReference type="PANTHER" id="PTHR32071">
    <property type="entry name" value="TRANSCRIPTIONAL REGULATORY PROTEIN"/>
    <property type="match status" value="1"/>
</dbReference>
<keyword evidence="3" id="KW-0963">Cytoplasm</keyword>
<feature type="domain" description="Sigma-54 factor interaction" evidence="17">
    <location>
        <begin position="142"/>
        <end position="371"/>
    </location>
</feature>
<dbReference type="InterPro" id="IPR025662">
    <property type="entry name" value="Sigma_54_int_dom_ATP-bd_1"/>
</dbReference>
<dbReference type="RefSeq" id="WP_144998898.1">
    <property type="nucleotide sequence ID" value="NZ_CP036281.1"/>
</dbReference>
<evidence type="ECO:0000256" key="11">
    <source>
        <dbReference type="ARBA" id="ARBA00023159"/>
    </source>
</evidence>
<dbReference type="Gene3D" id="1.10.8.60">
    <property type="match status" value="1"/>
</dbReference>
<dbReference type="InterPro" id="IPR001789">
    <property type="entry name" value="Sig_transdc_resp-reg_receiver"/>
</dbReference>
<evidence type="ECO:0000256" key="5">
    <source>
        <dbReference type="ARBA" id="ARBA00022553"/>
    </source>
</evidence>
<dbReference type="InterPro" id="IPR025943">
    <property type="entry name" value="Sigma_54_int_dom_ATP-bd_2"/>
</dbReference>
<evidence type="ECO:0000256" key="3">
    <source>
        <dbReference type="ARBA" id="ARBA00022490"/>
    </source>
</evidence>
<evidence type="ECO:0000259" key="18">
    <source>
        <dbReference type="PROSITE" id="PS50110"/>
    </source>
</evidence>
<feature type="modified residue" description="4-aspartylphosphate" evidence="16">
    <location>
        <position position="52"/>
    </location>
</feature>
<evidence type="ECO:0000256" key="4">
    <source>
        <dbReference type="ARBA" id="ARBA00022491"/>
    </source>
</evidence>
<reference evidence="19 20" key="1">
    <citation type="submission" date="2019-02" db="EMBL/GenBank/DDBJ databases">
        <title>Deep-cultivation of Planctomycetes and their phenomic and genomic characterization uncovers novel biology.</title>
        <authorList>
            <person name="Wiegand S."/>
            <person name="Jogler M."/>
            <person name="Boedeker C."/>
            <person name="Pinto D."/>
            <person name="Vollmers J."/>
            <person name="Rivas-Marin E."/>
            <person name="Kohn T."/>
            <person name="Peeters S.H."/>
            <person name="Heuer A."/>
            <person name="Rast P."/>
            <person name="Oberbeckmann S."/>
            <person name="Bunk B."/>
            <person name="Jeske O."/>
            <person name="Meyerdierks A."/>
            <person name="Storesund J.E."/>
            <person name="Kallscheuer N."/>
            <person name="Luecker S."/>
            <person name="Lage O.M."/>
            <person name="Pohl T."/>
            <person name="Merkel B.J."/>
            <person name="Hornburger P."/>
            <person name="Mueller R.-W."/>
            <person name="Bruemmer F."/>
            <person name="Labrenz M."/>
            <person name="Spormann A.M."/>
            <person name="Op den Camp H."/>
            <person name="Overmann J."/>
            <person name="Amann R."/>
            <person name="Jetten M.S.M."/>
            <person name="Mascher T."/>
            <person name="Medema M.H."/>
            <person name="Devos D.P."/>
            <person name="Kaster A.-K."/>
            <person name="Ovreas L."/>
            <person name="Rohde M."/>
            <person name="Galperin M.Y."/>
            <person name="Jogler C."/>
        </authorList>
    </citation>
    <scope>NUCLEOTIDE SEQUENCE [LARGE SCALE GENOMIC DNA]</scope>
    <source>
        <strain evidence="19 20">Pla110</strain>
    </source>
</reference>
<dbReference type="FunFam" id="3.40.50.300:FF:000006">
    <property type="entry name" value="DNA-binding transcriptional regulator NtrC"/>
    <property type="match status" value="1"/>
</dbReference>
<evidence type="ECO:0000256" key="14">
    <source>
        <dbReference type="ARBA" id="ARBA00029881"/>
    </source>
</evidence>
<evidence type="ECO:0000256" key="15">
    <source>
        <dbReference type="ARBA" id="ARBA00031910"/>
    </source>
</evidence>
<evidence type="ECO:0000256" key="2">
    <source>
        <dbReference type="ARBA" id="ARBA00019059"/>
    </source>
</evidence>
<dbReference type="GO" id="GO:0006355">
    <property type="term" value="P:regulation of DNA-templated transcription"/>
    <property type="evidence" value="ECO:0007669"/>
    <property type="project" value="InterPro"/>
</dbReference>
<dbReference type="InterPro" id="IPR011006">
    <property type="entry name" value="CheY-like_superfamily"/>
</dbReference>
<dbReference type="InterPro" id="IPR003593">
    <property type="entry name" value="AAA+_ATPase"/>
</dbReference>
<dbReference type="GO" id="GO:0005737">
    <property type="term" value="C:cytoplasm"/>
    <property type="evidence" value="ECO:0007669"/>
    <property type="project" value="UniProtKB-SubCell"/>
</dbReference>
<evidence type="ECO:0000256" key="16">
    <source>
        <dbReference type="PROSITE-ProRule" id="PRU00169"/>
    </source>
</evidence>
<dbReference type="PROSITE" id="PS00676">
    <property type="entry name" value="SIGMA54_INTERACT_2"/>
    <property type="match status" value="1"/>
</dbReference>
<dbReference type="PROSITE" id="PS00675">
    <property type="entry name" value="SIGMA54_INTERACT_1"/>
    <property type="match status" value="1"/>
</dbReference>
<evidence type="ECO:0000256" key="9">
    <source>
        <dbReference type="ARBA" id="ARBA00023015"/>
    </source>
</evidence>
<keyword evidence="12" id="KW-0804">Transcription</keyword>
<dbReference type="SMART" id="SM00448">
    <property type="entry name" value="REC"/>
    <property type="match status" value="1"/>
</dbReference>
<dbReference type="AlphaFoldDB" id="A0A518CTM6"/>
<comment type="subcellular location">
    <subcellularLocation>
        <location evidence="1">Cytoplasm</location>
    </subcellularLocation>
</comment>
<dbReference type="Gene3D" id="3.40.50.2300">
    <property type="match status" value="1"/>
</dbReference>
<dbReference type="InterPro" id="IPR058031">
    <property type="entry name" value="AAA_lid_NorR"/>
</dbReference>
<dbReference type="Proteomes" id="UP000317178">
    <property type="component" value="Chromosome"/>
</dbReference>
<keyword evidence="8" id="KW-0902">Two-component regulatory system</keyword>
<evidence type="ECO:0000256" key="7">
    <source>
        <dbReference type="ARBA" id="ARBA00022840"/>
    </source>
</evidence>
<dbReference type="Gene3D" id="3.40.50.300">
    <property type="entry name" value="P-loop containing nucleotide triphosphate hydrolases"/>
    <property type="match status" value="1"/>
</dbReference>
<evidence type="ECO:0000256" key="10">
    <source>
        <dbReference type="ARBA" id="ARBA00023125"/>
    </source>
</evidence>
<evidence type="ECO:0000256" key="8">
    <source>
        <dbReference type="ARBA" id="ARBA00023012"/>
    </source>
</evidence>
<dbReference type="PANTHER" id="PTHR32071:SF95">
    <property type="entry name" value="DNA-BINDING TRANSCRIPTIONAL REGULATOR NTRC"/>
    <property type="match status" value="1"/>
</dbReference>
<dbReference type="PROSITE" id="PS50045">
    <property type="entry name" value="SIGMA54_INTERACT_4"/>
    <property type="match status" value="1"/>
</dbReference>
<dbReference type="KEGG" id="plon:Pla110_43360"/>
<accession>A0A518CTM6</accession>
<dbReference type="SUPFAM" id="SSF52172">
    <property type="entry name" value="CheY-like"/>
    <property type="match status" value="1"/>
</dbReference>
<keyword evidence="4" id="KW-0678">Repressor</keyword>
<dbReference type="InterPro" id="IPR027417">
    <property type="entry name" value="P-loop_NTPase"/>
</dbReference>
<dbReference type="PROSITE" id="PS50110">
    <property type="entry name" value="RESPONSE_REGULATORY"/>
    <property type="match status" value="1"/>
</dbReference>
<keyword evidence="7" id="KW-0067">ATP-binding</keyword>
<organism evidence="19 20">
    <name type="scientific">Polystyrenella longa</name>
    <dbReference type="NCBI Taxonomy" id="2528007"/>
    <lineage>
        <taxon>Bacteria</taxon>
        <taxon>Pseudomonadati</taxon>
        <taxon>Planctomycetota</taxon>
        <taxon>Planctomycetia</taxon>
        <taxon>Planctomycetales</taxon>
        <taxon>Planctomycetaceae</taxon>
        <taxon>Polystyrenella</taxon>
    </lineage>
</organism>
<gene>
    <name evidence="19" type="primary">ntrC_3</name>
    <name evidence="19" type="ORF">Pla110_43360</name>
</gene>
<sequence>MPKLLVIDDEPSILHAFKRAFDDPDIELLTAETAAEGEAMVAVEHPDVVVLDLRLPDKSGLECFNQIREIDPRTPVIFITGHGTVETAIEATKLGAYDYLFKPLELDQLKALIDKAFHLSHMIKVQPVVPGNDSEAGTRESIVGRCDAMKEVYKAIGQVAVQDLSVLLLGESGTGKEVIAQAIYHHSNRVNKSFHTINCAAIPESLLESEMFGHEKGSFTSADRRRIGKFEQADGGTLFLDEVGDMSPMTQAKLLRVLQDGTFERVGGSGIIKADVRVIAATNHDLQHLVAEVKFRKDLFYRLSVVTIHLPPLREREGDLRLLAEHFLHYYGPDFGRKITQISQESLKLLQDYSWPGNVRELESVIKQSLLKARGTVLLPEFLPPLTEGGQQAQNSSMESDLDTFIEQRLELGSTELYSETIACAERHLLQRVLKQTKGNQVQASAILGISRVTLRNRIRSLDIKIDKFT</sequence>
<evidence type="ECO:0000256" key="6">
    <source>
        <dbReference type="ARBA" id="ARBA00022741"/>
    </source>
</evidence>
<dbReference type="Pfam" id="PF02954">
    <property type="entry name" value="HTH_8"/>
    <property type="match status" value="1"/>
</dbReference>
<keyword evidence="6" id="KW-0547">Nucleotide-binding</keyword>
<protein>
    <recommendedName>
        <fullName evidence="2">DNA-binding transcriptional regulator NtrC</fullName>
    </recommendedName>
    <alternativeName>
        <fullName evidence="14">Nitrogen regulation protein NR(I)</fullName>
    </alternativeName>
    <alternativeName>
        <fullName evidence="15">Nitrogen regulator I</fullName>
    </alternativeName>
</protein>
<keyword evidence="20" id="KW-1185">Reference proteome</keyword>
<dbReference type="Pfam" id="PF00072">
    <property type="entry name" value="Response_reg"/>
    <property type="match status" value="1"/>
</dbReference>
<evidence type="ECO:0000259" key="17">
    <source>
        <dbReference type="PROSITE" id="PS50045"/>
    </source>
</evidence>
<evidence type="ECO:0000256" key="1">
    <source>
        <dbReference type="ARBA" id="ARBA00004496"/>
    </source>
</evidence>
<evidence type="ECO:0000256" key="12">
    <source>
        <dbReference type="ARBA" id="ARBA00023163"/>
    </source>
</evidence>
<keyword evidence="10" id="KW-0238">DNA-binding</keyword>
<evidence type="ECO:0000256" key="13">
    <source>
        <dbReference type="ARBA" id="ARBA00023231"/>
    </source>
</evidence>
<dbReference type="InterPro" id="IPR002078">
    <property type="entry name" value="Sigma_54_int"/>
</dbReference>
<dbReference type="InterPro" id="IPR009057">
    <property type="entry name" value="Homeodomain-like_sf"/>
</dbReference>
<dbReference type="Pfam" id="PF00158">
    <property type="entry name" value="Sigma54_activat"/>
    <property type="match status" value="1"/>
</dbReference>
<dbReference type="SUPFAM" id="SSF46689">
    <property type="entry name" value="Homeodomain-like"/>
    <property type="match status" value="1"/>
</dbReference>
<dbReference type="CDD" id="cd00009">
    <property type="entry name" value="AAA"/>
    <property type="match status" value="1"/>
</dbReference>
<name>A0A518CTM6_9PLAN</name>
<dbReference type="OrthoDB" id="9803970at2"/>
<keyword evidence="9" id="KW-0805">Transcription regulation</keyword>
<dbReference type="GO" id="GO:0043565">
    <property type="term" value="F:sequence-specific DNA binding"/>
    <property type="evidence" value="ECO:0007669"/>
    <property type="project" value="InterPro"/>
</dbReference>
<dbReference type="SUPFAM" id="SSF52540">
    <property type="entry name" value="P-loop containing nucleoside triphosphate hydrolases"/>
    <property type="match status" value="1"/>
</dbReference>
<evidence type="ECO:0000313" key="19">
    <source>
        <dbReference type="EMBL" id="QDU82576.1"/>
    </source>
</evidence>
<keyword evidence="13" id="KW-0535">Nitrogen fixation</keyword>